<dbReference type="InterPro" id="IPR036383">
    <property type="entry name" value="TSP1_rpt_sf"/>
</dbReference>
<dbReference type="OrthoDB" id="10437437at2759"/>
<evidence type="ECO:0000313" key="2">
    <source>
        <dbReference type="Proteomes" id="UP000271087"/>
    </source>
</evidence>
<dbReference type="Proteomes" id="UP000271087">
    <property type="component" value="Unassembled WGS sequence"/>
</dbReference>
<dbReference type="EMBL" id="UYRW01010933">
    <property type="protein sequence ID" value="VDM99254.1"/>
    <property type="molecule type" value="Genomic_DNA"/>
</dbReference>
<dbReference type="STRING" id="42157.A0A182EWH4"/>
<name>A0A182EWH4_ONCOC</name>
<proteinExistence type="predicted"/>
<reference evidence="1 2" key="2">
    <citation type="submission" date="2018-08" db="EMBL/GenBank/DDBJ databases">
        <authorList>
            <person name="Laetsch R D."/>
            <person name="Stevens L."/>
            <person name="Kumar S."/>
            <person name="Blaxter L. M."/>
        </authorList>
    </citation>
    <scope>NUCLEOTIDE SEQUENCE [LARGE SCALE GENOMIC DNA]</scope>
</reference>
<keyword evidence="2" id="KW-1185">Reference proteome</keyword>
<dbReference type="SUPFAM" id="SSF82895">
    <property type="entry name" value="TSP-1 type 1 repeat"/>
    <property type="match status" value="1"/>
</dbReference>
<dbReference type="AlphaFoldDB" id="A0A182EWH4"/>
<evidence type="ECO:0000313" key="1">
    <source>
        <dbReference type="EMBL" id="VDM99254.1"/>
    </source>
</evidence>
<sequence>MCFSEDKPQSYGLTKSPYYLKMIRNQASVEPIMQRLQPIVPVKRLRSLVRIHRQAANIYNFGSFEQEFEFGRDLDDFVERFDESICRCDGELHEENSCAQIPCPEIRNAYICGWSHWTEWYGCLAQCNQSNWIRTRYCVDGIPTNGDSSSGSYSSVSDVKCRCLHSSTEKNSSIPP</sequence>
<accession>A0A182EWH4</accession>
<reference evidence="3" key="1">
    <citation type="submission" date="2016-06" db="UniProtKB">
        <authorList>
            <consortium name="WormBaseParasite"/>
        </authorList>
    </citation>
    <scope>IDENTIFICATION</scope>
</reference>
<protein>
    <submittedName>
        <fullName evidence="3">Thrombospondin type 1 domain protein</fullName>
    </submittedName>
</protein>
<organism evidence="3">
    <name type="scientific">Onchocerca ochengi</name>
    <name type="common">Filarial nematode worm</name>
    <dbReference type="NCBI Taxonomy" id="42157"/>
    <lineage>
        <taxon>Eukaryota</taxon>
        <taxon>Metazoa</taxon>
        <taxon>Ecdysozoa</taxon>
        <taxon>Nematoda</taxon>
        <taxon>Chromadorea</taxon>
        <taxon>Rhabditida</taxon>
        <taxon>Spirurina</taxon>
        <taxon>Spiruromorpha</taxon>
        <taxon>Filarioidea</taxon>
        <taxon>Onchocercidae</taxon>
        <taxon>Onchocerca</taxon>
    </lineage>
</organism>
<dbReference type="WBParaSite" id="nOo.2.0.1.t12520-RA">
    <property type="protein sequence ID" value="nOo.2.0.1.t12520-RA"/>
    <property type="gene ID" value="nOo.2.0.1.g12520"/>
</dbReference>
<evidence type="ECO:0000313" key="3">
    <source>
        <dbReference type="WBParaSite" id="nOo.2.0.1.t12520-RA"/>
    </source>
</evidence>
<gene>
    <name evidence="1" type="ORF">NOO_LOCUS12520</name>
</gene>